<evidence type="ECO:0000259" key="7">
    <source>
        <dbReference type="PROSITE" id="PS50850"/>
    </source>
</evidence>
<keyword evidence="5 6" id="KW-0472">Membrane</keyword>
<feature type="transmembrane region" description="Helical" evidence="6">
    <location>
        <begin position="457"/>
        <end position="480"/>
    </location>
</feature>
<evidence type="ECO:0000256" key="3">
    <source>
        <dbReference type="ARBA" id="ARBA00022692"/>
    </source>
</evidence>
<evidence type="ECO:0000256" key="5">
    <source>
        <dbReference type="ARBA" id="ARBA00023136"/>
    </source>
</evidence>
<feature type="transmembrane region" description="Helical" evidence="6">
    <location>
        <begin position="425"/>
        <end position="445"/>
    </location>
</feature>
<dbReference type="EMBL" id="KV700137">
    <property type="protein sequence ID" value="OCF31218.1"/>
    <property type="molecule type" value="Genomic_DNA"/>
</dbReference>
<dbReference type="Proteomes" id="UP000092666">
    <property type="component" value="Unassembled WGS sequence"/>
</dbReference>
<evidence type="ECO:0000256" key="6">
    <source>
        <dbReference type="SAM" id="Phobius"/>
    </source>
</evidence>
<dbReference type="GO" id="GO:0033229">
    <property type="term" value="F:cysteine transmembrane transporter activity"/>
    <property type="evidence" value="ECO:0007669"/>
    <property type="project" value="TreeGrafter"/>
</dbReference>
<dbReference type="InterPro" id="IPR020846">
    <property type="entry name" value="MFS_dom"/>
</dbReference>
<keyword evidence="4 6" id="KW-1133">Transmembrane helix</keyword>
<dbReference type="InterPro" id="IPR011701">
    <property type="entry name" value="MFS"/>
</dbReference>
<feature type="transmembrane region" description="Helical" evidence="6">
    <location>
        <begin position="134"/>
        <end position="153"/>
    </location>
</feature>
<dbReference type="Gene3D" id="1.20.1250.20">
    <property type="entry name" value="MFS general substrate transporter like domains"/>
    <property type="match status" value="2"/>
</dbReference>
<protein>
    <recommendedName>
        <fullName evidence="7">Major facilitator superfamily (MFS) profile domain-containing protein</fullName>
    </recommendedName>
</protein>
<evidence type="ECO:0000256" key="4">
    <source>
        <dbReference type="ARBA" id="ARBA00022989"/>
    </source>
</evidence>
<keyword evidence="3 6" id="KW-0812">Transmembrane</keyword>
<feature type="transmembrane region" description="Helical" evidence="6">
    <location>
        <begin position="390"/>
        <end position="413"/>
    </location>
</feature>
<evidence type="ECO:0000313" key="9">
    <source>
        <dbReference type="Proteomes" id="UP000092666"/>
    </source>
</evidence>
<reference evidence="9" key="2">
    <citation type="submission" date="2013-12" db="EMBL/GenBank/DDBJ databases">
        <title>Evolution of pathogenesis and genome organization in the Tremellales.</title>
        <authorList>
            <person name="Cuomo C."/>
            <person name="Litvintseva A."/>
            <person name="Heitman J."/>
            <person name="Chen Y."/>
            <person name="Sun S."/>
            <person name="Springer D."/>
            <person name="Dromer F."/>
            <person name="Young S."/>
            <person name="Zeng Q."/>
            <person name="Chapman S."/>
            <person name="Gujja S."/>
            <person name="Saif S."/>
            <person name="Birren B."/>
        </authorList>
    </citation>
    <scope>NUCLEOTIDE SEQUENCE [LARGE SCALE GENOMIC DNA]</scope>
    <source>
        <strain evidence="9">BCC8398</strain>
    </source>
</reference>
<feature type="transmembrane region" description="Helical" evidence="6">
    <location>
        <begin position="362"/>
        <end position="384"/>
    </location>
</feature>
<dbReference type="AlphaFoldDB" id="A0A1B9GJP3"/>
<dbReference type="SUPFAM" id="SSF103473">
    <property type="entry name" value="MFS general substrate transporter"/>
    <property type="match status" value="1"/>
</dbReference>
<organism evidence="8 9">
    <name type="scientific">Kwoniella heveanensis BCC8398</name>
    <dbReference type="NCBI Taxonomy" id="1296120"/>
    <lineage>
        <taxon>Eukaryota</taxon>
        <taxon>Fungi</taxon>
        <taxon>Dikarya</taxon>
        <taxon>Basidiomycota</taxon>
        <taxon>Agaricomycotina</taxon>
        <taxon>Tremellomycetes</taxon>
        <taxon>Tremellales</taxon>
        <taxon>Cryptococcaceae</taxon>
        <taxon>Kwoniella</taxon>
    </lineage>
</organism>
<comment type="subcellular location">
    <subcellularLocation>
        <location evidence="1">Membrane</location>
        <topology evidence="1">Multi-pass membrane protein</topology>
    </subcellularLocation>
</comment>
<dbReference type="InterPro" id="IPR036259">
    <property type="entry name" value="MFS_trans_sf"/>
</dbReference>
<keyword evidence="2" id="KW-0813">Transport</keyword>
<name>A0A1B9GJP3_9TREE</name>
<reference evidence="8 9" key="1">
    <citation type="submission" date="2013-07" db="EMBL/GenBank/DDBJ databases">
        <title>The Genome Sequence of Cryptococcus heveanensis BCC8398.</title>
        <authorList>
            <consortium name="The Broad Institute Genome Sequencing Platform"/>
            <person name="Cuomo C."/>
            <person name="Litvintseva A."/>
            <person name="Chen Y."/>
            <person name="Heitman J."/>
            <person name="Sun S."/>
            <person name="Springer D."/>
            <person name="Dromer F."/>
            <person name="Young S.K."/>
            <person name="Zeng Q."/>
            <person name="Gargeya S."/>
            <person name="Fitzgerald M."/>
            <person name="Abouelleil A."/>
            <person name="Alvarado L."/>
            <person name="Berlin A.M."/>
            <person name="Chapman S.B."/>
            <person name="Dewar J."/>
            <person name="Goldberg J."/>
            <person name="Griggs A."/>
            <person name="Gujja S."/>
            <person name="Hansen M."/>
            <person name="Howarth C."/>
            <person name="Imamovic A."/>
            <person name="Larimer J."/>
            <person name="McCowan C."/>
            <person name="Murphy C."/>
            <person name="Pearson M."/>
            <person name="Priest M."/>
            <person name="Roberts A."/>
            <person name="Saif S."/>
            <person name="Shea T."/>
            <person name="Sykes S."/>
            <person name="Wortman J."/>
            <person name="Nusbaum C."/>
            <person name="Birren B."/>
        </authorList>
    </citation>
    <scope>NUCLEOTIDE SEQUENCE [LARGE SCALE GENOMIC DNA]</scope>
    <source>
        <strain evidence="8 9">BCC8398</strain>
    </source>
</reference>
<feature type="transmembrane region" description="Helical" evidence="6">
    <location>
        <begin position="298"/>
        <end position="322"/>
    </location>
</feature>
<keyword evidence="9" id="KW-1185">Reference proteome</keyword>
<dbReference type="PANTHER" id="PTHR43791:SF63">
    <property type="entry name" value="HIGH AFFINITY CYSTEINE TRANSPORTER"/>
    <property type="match status" value="1"/>
</dbReference>
<feature type="domain" description="Major facilitator superfamily (MFS) profile" evidence="7">
    <location>
        <begin position="67"/>
        <end position="483"/>
    </location>
</feature>
<dbReference type="OrthoDB" id="6730379at2759"/>
<feature type="transmembrane region" description="Helical" evidence="6">
    <location>
        <begin position="334"/>
        <end position="355"/>
    </location>
</feature>
<sequence length="515" mass="57867">MDQKKEDVVHAENLEHVNSVDRYHDDIEAIKGRDLVVDDDARGYVDPNLIITDEENKKMRWKIHKRVLPLMCLAYITQALDKGTLGPASIMGWQESVGAKGQDYALTSTMLWAGIIAGEPIANQLVRKLPLGKLLGTAMMIWTALLIGLAFSLTIPPVFAIRFLLGFFESLFGPVLLSITVQWYLKDEQPFVSSIWQSMLGLSNVIMSFFGFVFYHIKGKASGLVGWQWLFITVAIISFCAAIITFLFLPDSPTRARFLTEQEKVKYVERVRSNGQGLKHKVFKKDQAWEAFKDPYTYLLFALALFNTLVVGGINTFSSLLINKAFGFNVMESNLLSMPLGAMVVLTYMIQAYLVTKTKQTLLVMIGTVIPNIIGSVMLITIAPKTNTRGVLIFAFYLMQFFQSTNPSIFSLLSRNVSGQTKKSITYASTYIAWAGGNAIASQLFQSKWAPRYLNSLYIHLGLYGCFIITCIVTRTLLVLRNKKKEAAMSSEDNTNSRAFEDLTDIQNPEFRYAL</sequence>
<gene>
    <name evidence="8" type="ORF">I316_07187</name>
</gene>
<feature type="transmembrane region" description="Helical" evidence="6">
    <location>
        <begin position="159"/>
        <end position="185"/>
    </location>
</feature>
<proteinExistence type="predicted"/>
<feature type="transmembrane region" description="Helical" evidence="6">
    <location>
        <begin position="197"/>
        <end position="217"/>
    </location>
</feature>
<evidence type="ECO:0000313" key="8">
    <source>
        <dbReference type="EMBL" id="OCF31218.1"/>
    </source>
</evidence>
<dbReference type="PROSITE" id="PS50850">
    <property type="entry name" value="MFS"/>
    <property type="match status" value="1"/>
</dbReference>
<evidence type="ECO:0000256" key="1">
    <source>
        <dbReference type="ARBA" id="ARBA00004141"/>
    </source>
</evidence>
<accession>A0A1B9GJP3</accession>
<dbReference type="PANTHER" id="PTHR43791">
    <property type="entry name" value="PERMEASE-RELATED"/>
    <property type="match status" value="1"/>
</dbReference>
<evidence type="ECO:0000256" key="2">
    <source>
        <dbReference type="ARBA" id="ARBA00022448"/>
    </source>
</evidence>
<feature type="transmembrane region" description="Helical" evidence="6">
    <location>
        <begin position="229"/>
        <end position="249"/>
    </location>
</feature>
<dbReference type="Pfam" id="PF07690">
    <property type="entry name" value="MFS_1"/>
    <property type="match status" value="1"/>
</dbReference>
<dbReference type="GO" id="GO:0016020">
    <property type="term" value="C:membrane"/>
    <property type="evidence" value="ECO:0007669"/>
    <property type="project" value="UniProtKB-SubCell"/>
</dbReference>